<name>X1B9X9_9ZZZZ</name>
<accession>X1B9X9</accession>
<organism evidence="1">
    <name type="scientific">marine sediment metagenome</name>
    <dbReference type="NCBI Taxonomy" id="412755"/>
    <lineage>
        <taxon>unclassified sequences</taxon>
        <taxon>metagenomes</taxon>
        <taxon>ecological metagenomes</taxon>
    </lineage>
</organism>
<evidence type="ECO:0000313" key="1">
    <source>
        <dbReference type="EMBL" id="GAG78067.1"/>
    </source>
</evidence>
<reference evidence="1" key="1">
    <citation type="journal article" date="2014" name="Front. Microbiol.">
        <title>High frequency of phylogenetically diverse reductive dehalogenase-homologous genes in deep subseafloor sedimentary metagenomes.</title>
        <authorList>
            <person name="Kawai M."/>
            <person name="Futagami T."/>
            <person name="Toyoda A."/>
            <person name="Takaki Y."/>
            <person name="Nishi S."/>
            <person name="Hori S."/>
            <person name="Arai W."/>
            <person name="Tsubouchi T."/>
            <person name="Morono Y."/>
            <person name="Uchiyama I."/>
            <person name="Ito T."/>
            <person name="Fujiyama A."/>
            <person name="Inagaki F."/>
            <person name="Takami H."/>
        </authorList>
    </citation>
    <scope>NUCLEOTIDE SEQUENCE</scope>
    <source>
        <strain evidence="1">Expedition CK06-06</strain>
    </source>
</reference>
<protein>
    <submittedName>
        <fullName evidence="1">Uncharacterized protein</fullName>
    </submittedName>
</protein>
<sequence>MDRNELKELYPNGYKREHTHYLKDAFNINPNGVDYHTPNNVGVEFKETFAKDDKNLWFKIPKKQVDLSDVFVFCVKNENFYVVDKEDILGQYSFNTYQNRANMRLGKVKSMAIFETNDIQDLKIFLDQLEM</sequence>
<comment type="caution">
    <text evidence="1">The sequence shown here is derived from an EMBL/GenBank/DDBJ whole genome shotgun (WGS) entry which is preliminary data.</text>
</comment>
<dbReference type="EMBL" id="BART01016146">
    <property type="protein sequence ID" value="GAG78067.1"/>
    <property type="molecule type" value="Genomic_DNA"/>
</dbReference>
<dbReference type="AlphaFoldDB" id="X1B9X9"/>
<gene>
    <name evidence="1" type="ORF">S01H4_31141</name>
</gene>
<proteinExistence type="predicted"/>